<dbReference type="Pfam" id="PF14420">
    <property type="entry name" value="Clr5"/>
    <property type="match status" value="1"/>
</dbReference>
<accession>A0AAN6YF51</accession>
<organism evidence="3 4">
    <name type="scientific">Rhypophila decipiens</name>
    <dbReference type="NCBI Taxonomy" id="261697"/>
    <lineage>
        <taxon>Eukaryota</taxon>
        <taxon>Fungi</taxon>
        <taxon>Dikarya</taxon>
        <taxon>Ascomycota</taxon>
        <taxon>Pezizomycotina</taxon>
        <taxon>Sordariomycetes</taxon>
        <taxon>Sordariomycetidae</taxon>
        <taxon>Sordariales</taxon>
        <taxon>Naviculisporaceae</taxon>
        <taxon>Rhypophila</taxon>
    </lineage>
</organism>
<evidence type="ECO:0000256" key="1">
    <source>
        <dbReference type="SAM" id="MobiDB-lite"/>
    </source>
</evidence>
<dbReference type="PANTHER" id="PTHR38788">
    <property type="entry name" value="CLR5 DOMAIN-CONTAINING PROTEIN"/>
    <property type="match status" value="1"/>
</dbReference>
<feature type="domain" description="Clr5" evidence="2">
    <location>
        <begin position="161"/>
        <end position="212"/>
    </location>
</feature>
<feature type="compositionally biased region" description="Low complexity" evidence="1">
    <location>
        <begin position="603"/>
        <end position="620"/>
    </location>
</feature>
<dbReference type="Proteomes" id="UP001301769">
    <property type="component" value="Unassembled WGS sequence"/>
</dbReference>
<dbReference type="PANTHER" id="PTHR38788:SF3">
    <property type="entry name" value="CLR5 DOMAIN-CONTAINING PROTEIN"/>
    <property type="match status" value="1"/>
</dbReference>
<proteinExistence type="predicted"/>
<feature type="region of interest" description="Disordered" evidence="1">
    <location>
        <begin position="244"/>
        <end position="328"/>
    </location>
</feature>
<evidence type="ECO:0000313" key="3">
    <source>
        <dbReference type="EMBL" id="KAK4215477.1"/>
    </source>
</evidence>
<feature type="region of interest" description="Disordered" evidence="1">
    <location>
        <begin position="139"/>
        <end position="158"/>
    </location>
</feature>
<reference evidence="3" key="2">
    <citation type="submission" date="2023-05" db="EMBL/GenBank/DDBJ databases">
        <authorList>
            <consortium name="Lawrence Berkeley National Laboratory"/>
            <person name="Steindorff A."/>
            <person name="Hensen N."/>
            <person name="Bonometti L."/>
            <person name="Westerberg I."/>
            <person name="Brannstrom I.O."/>
            <person name="Guillou S."/>
            <person name="Cros-Aarteil S."/>
            <person name="Calhoun S."/>
            <person name="Haridas S."/>
            <person name="Kuo A."/>
            <person name="Mondo S."/>
            <person name="Pangilinan J."/>
            <person name="Riley R."/>
            <person name="Labutti K."/>
            <person name="Andreopoulos B."/>
            <person name="Lipzen A."/>
            <person name="Chen C."/>
            <person name="Yanf M."/>
            <person name="Daum C."/>
            <person name="Ng V."/>
            <person name="Clum A."/>
            <person name="Ohm R."/>
            <person name="Martin F."/>
            <person name="Silar P."/>
            <person name="Natvig D."/>
            <person name="Lalanne C."/>
            <person name="Gautier V."/>
            <person name="Ament-Velasquez S.L."/>
            <person name="Kruys A."/>
            <person name="Hutchinson M.I."/>
            <person name="Powell A.J."/>
            <person name="Barry K."/>
            <person name="Miller A.N."/>
            <person name="Grigoriev I.V."/>
            <person name="Debuchy R."/>
            <person name="Gladieux P."/>
            <person name="Thoren M.H."/>
            <person name="Johannesson H."/>
        </authorList>
    </citation>
    <scope>NUCLEOTIDE SEQUENCE</scope>
    <source>
        <strain evidence="3">PSN293</strain>
    </source>
</reference>
<feature type="region of interest" description="Disordered" evidence="1">
    <location>
        <begin position="603"/>
        <end position="625"/>
    </location>
</feature>
<feature type="region of interest" description="Disordered" evidence="1">
    <location>
        <begin position="353"/>
        <end position="445"/>
    </location>
</feature>
<protein>
    <recommendedName>
        <fullName evidence="2">Clr5 domain-containing protein</fullName>
    </recommendedName>
</protein>
<dbReference type="InterPro" id="IPR025676">
    <property type="entry name" value="Clr5_dom"/>
</dbReference>
<dbReference type="AlphaFoldDB" id="A0AAN6YF51"/>
<feature type="compositionally biased region" description="Basic and acidic residues" evidence="1">
    <location>
        <begin position="368"/>
        <end position="383"/>
    </location>
</feature>
<keyword evidence="4" id="KW-1185">Reference proteome</keyword>
<comment type="caution">
    <text evidence="3">The sequence shown here is derived from an EMBL/GenBank/DDBJ whole genome shotgun (WGS) entry which is preliminary data.</text>
</comment>
<feature type="compositionally biased region" description="Basic and acidic residues" evidence="1">
    <location>
        <begin position="143"/>
        <end position="158"/>
    </location>
</feature>
<name>A0AAN6YF51_9PEZI</name>
<evidence type="ECO:0000259" key="2">
    <source>
        <dbReference type="Pfam" id="PF14420"/>
    </source>
</evidence>
<gene>
    <name evidence="3" type="ORF">QBC37DRAFT_419016</name>
</gene>
<reference evidence="3" key="1">
    <citation type="journal article" date="2023" name="Mol. Phylogenet. Evol.">
        <title>Genome-scale phylogeny and comparative genomics of the fungal order Sordariales.</title>
        <authorList>
            <person name="Hensen N."/>
            <person name="Bonometti L."/>
            <person name="Westerberg I."/>
            <person name="Brannstrom I.O."/>
            <person name="Guillou S."/>
            <person name="Cros-Aarteil S."/>
            <person name="Calhoun S."/>
            <person name="Haridas S."/>
            <person name="Kuo A."/>
            <person name="Mondo S."/>
            <person name="Pangilinan J."/>
            <person name="Riley R."/>
            <person name="LaButti K."/>
            <person name="Andreopoulos B."/>
            <person name="Lipzen A."/>
            <person name="Chen C."/>
            <person name="Yan M."/>
            <person name="Daum C."/>
            <person name="Ng V."/>
            <person name="Clum A."/>
            <person name="Steindorff A."/>
            <person name="Ohm R.A."/>
            <person name="Martin F."/>
            <person name="Silar P."/>
            <person name="Natvig D.O."/>
            <person name="Lalanne C."/>
            <person name="Gautier V."/>
            <person name="Ament-Velasquez S.L."/>
            <person name="Kruys A."/>
            <person name="Hutchinson M.I."/>
            <person name="Powell A.J."/>
            <person name="Barry K."/>
            <person name="Miller A.N."/>
            <person name="Grigoriev I.V."/>
            <person name="Debuchy R."/>
            <person name="Gladieux P."/>
            <person name="Hiltunen Thoren M."/>
            <person name="Johannesson H."/>
        </authorList>
    </citation>
    <scope>NUCLEOTIDE SEQUENCE</scope>
    <source>
        <strain evidence="3">PSN293</strain>
    </source>
</reference>
<sequence>MQKYGTPLPVFSISTLQDDRVTISSRQCENVPQPFPSQTTRLDQGSELSWESWLLDQESELAVDPSSWLLDQEAELAVDLSWLPDIGLVDHPSMSCIGTPDSGYHSLSTTPQGSMLDVDDSTSSTICIPRPKWQCAQFQIDNSTKKSTPEPRKESRRTIRPEHWERHKQTILDLYLRKKKPLLDIEAHMSEKHDFVATRRMYLYRIAKWGVRTNEVLVSDHDPAVPDSTRQNLALSGCDAAIDKEKNQNSPHVAVTDSSSQDAIDSPATKREPEQTNVNTELPVCSVEETTDDIIATSSDEKDPQEDPSFDEADIDSRQREPTPWPECWYDGGMELGLPAFAARIMGECFNKPVPGTPASETQPNSTEAHEPAPEIDGNDRQEQGSGQGSDNTDVHLAFQLESPAPNSQKKRARSSRDGNSQDDEDAPDPKRPATMPPPPDYANQGPFYACPYQKLYPVESPLCGMPHGARRVYGWDSVSRVKQHLLESHGRDHHCSNCWKAYKKVSDAGDCHRKKNCLKRQSPPKIWLSETEASRLRAAKFDSKTADSWYRVFGILSPDKQEHGPEGYRAKYTPYYSRVEYPLPAQFPNFYSGTSPIPGLSPNSIWTPSSNSTNSTVPTPSDPGGTMTTYNGGDTHEESQLRALMMEYEAAVELSHGVPQVDGASNHHTAGDVNMATNINSQFEMLISNPGHDPLDGYANGTTTISVADANTPAAPEQQPDPCRSCSSSSIRRCSPCKLKKRMAHLRADNEGLRTVLAQIRQTVELHDETIQSIDEKNIVPDEIMAKLEGYQDRLRECLASVR</sequence>
<feature type="compositionally biased region" description="Acidic residues" evidence="1">
    <location>
        <begin position="303"/>
        <end position="314"/>
    </location>
</feature>
<evidence type="ECO:0000313" key="4">
    <source>
        <dbReference type="Proteomes" id="UP001301769"/>
    </source>
</evidence>
<feature type="compositionally biased region" description="Polar residues" evidence="1">
    <location>
        <begin position="248"/>
        <end position="263"/>
    </location>
</feature>
<dbReference type="EMBL" id="MU858079">
    <property type="protein sequence ID" value="KAK4215477.1"/>
    <property type="molecule type" value="Genomic_DNA"/>
</dbReference>